<organism evidence="1 2">
    <name type="scientific">Aphis craccivora</name>
    <name type="common">Cowpea aphid</name>
    <dbReference type="NCBI Taxonomy" id="307492"/>
    <lineage>
        <taxon>Eukaryota</taxon>
        <taxon>Metazoa</taxon>
        <taxon>Ecdysozoa</taxon>
        <taxon>Arthropoda</taxon>
        <taxon>Hexapoda</taxon>
        <taxon>Insecta</taxon>
        <taxon>Pterygota</taxon>
        <taxon>Neoptera</taxon>
        <taxon>Paraneoptera</taxon>
        <taxon>Hemiptera</taxon>
        <taxon>Sternorrhyncha</taxon>
        <taxon>Aphidomorpha</taxon>
        <taxon>Aphidoidea</taxon>
        <taxon>Aphididae</taxon>
        <taxon>Aphidini</taxon>
        <taxon>Aphis</taxon>
        <taxon>Aphis</taxon>
    </lineage>
</organism>
<protein>
    <submittedName>
        <fullName evidence="1">Uncharacterized protein</fullName>
    </submittedName>
</protein>
<reference evidence="1 2" key="1">
    <citation type="submission" date="2019-08" db="EMBL/GenBank/DDBJ databases">
        <title>Whole genome of Aphis craccivora.</title>
        <authorList>
            <person name="Voronova N.V."/>
            <person name="Shulinski R.S."/>
            <person name="Bandarenka Y.V."/>
            <person name="Zhorov D.G."/>
            <person name="Warner D."/>
        </authorList>
    </citation>
    <scope>NUCLEOTIDE SEQUENCE [LARGE SCALE GENOMIC DNA]</scope>
    <source>
        <strain evidence="1">180601</strain>
        <tissue evidence="1">Whole Body</tissue>
    </source>
</reference>
<comment type="caution">
    <text evidence="1">The sequence shown here is derived from an EMBL/GenBank/DDBJ whole genome shotgun (WGS) entry which is preliminary data.</text>
</comment>
<evidence type="ECO:0000313" key="1">
    <source>
        <dbReference type="EMBL" id="KAF0709141.1"/>
    </source>
</evidence>
<proteinExistence type="predicted"/>
<sequence>MFAERAFNRTRRDGLIRLISCRL</sequence>
<dbReference type="AlphaFoldDB" id="A0A6G0VWC8"/>
<accession>A0A6G0VWC8</accession>
<keyword evidence="2" id="KW-1185">Reference proteome</keyword>
<name>A0A6G0VWC8_APHCR</name>
<evidence type="ECO:0000313" key="2">
    <source>
        <dbReference type="Proteomes" id="UP000478052"/>
    </source>
</evidence>
<dbReference type="EMBL" id="VUJU01011990">
    <property type="protein sequence ID" value="KAF0709141.1"/>
    <property type="molecule type" value="Genomic_DNA"/>
</dbReference>
<dbReference type="Proteomes" id="UP000478052">
    <property type="component" value="Unassembled WGS sequence"/>
</dbReference>
<gene>
    <name evidence="1" type="ORF">FWK35_00038747</name>
</gene>